<protein>
    <submittedName>
        <fullName evidence="1">Uncharacterized protein</fullName>
    </submittedName>
</protein>
<gene>
    <name evidence="1" type="ORF">OUZ56_026539</name>
</gene>
<dbReference type="Proteomes" id="UP001234178">
    <property type="component" value="Unassembled WGS sequence"/>
</dbReference>
<evidence type="ECO:0000313" key="2">
    <source>
        <dbReference type="Proteomes" id="UP001234178"/>
    </source>
</evidence>
<comment type="caution">
    <text evidence="1">The sequence shown here is derived from an EMBL/GenBank/DDBJ whole genome shotgun (WGS) entry which is preliminary data.</text>
</comment>
<organism evidence="1 2">
    <name type="scientific">Daphnia magna</name>
    <dbReference type="NCBI Taxonomy" id="35525"/>
    <lineage>
        <taxon>Eukaryota</taxon>
        <taxon>Metazoa</taxon>
        <taxon>Ecdysozoa</taxon>
        <taxon>Arthropoda</taxon>
        <taxon>Crustacea</taxon>
        <taxon>Branchiopoda</taxon>
        <taxon>Diplostraca</taxon>
        <taxon>Cladocera</taxon>
        <taxon>Anomopoda</taxon>
        <taxon>Daphniidae</taxon>
        <taxon>Daphnia</taxon>
    </lineage>
</organism>
<keyword evidence="2" id="KW-1185">Reference proteome</keyword>
<reference evidence="1 2" key="1">
    <citation type="journal article" date="2023" name="Nucleic Acids Res.">
        <title>The hologenome of Daphnia magna reveals possible DNA methylation and microbiome-mediated evolution of the host genome.</title>
        <authorList>
            <person name="Chaturvedi A."/>
            <person name="Li X."/>
            <person name="Dhandapani V."/>
            <person name="Marshall H."/>
            <person name="Kissane S."/>
            <person name="Cuenca-Cambronero M."/>
            <person name="Asole G."/>
            <person name="Calvet F."/>
            <person name="Ruiz-Romero M."/>
            <person name="Marangio P."/>
            <person name="Guigo R."/>
            <person name="Rago D."/>
            <person name="Mirbahai L."/>
            <person name="Eastwood N."/>
            <person name="Colbourne J.K."/>
            <person name="Zhou J."/>
            <person name="Mallon E."/>
            <person name="Orsini L."/>
        </authorList>
    </citation>
    <scope>NUCLEOTIDE SEQUENCE [LARGE SCALE GENOMIC DNA]</scope>
    <source>
        <strain evidence="1">LRV0_1</strain>
    </source>
</reference>
<sequence>MNRVPTARKKREVGFSIRRCSRSRPTSTQMRFSHLWRTCNVGCFTAHTHSSYGVWGQCFSWPVWLCSASSGAVEEEETLI</sequence>
<dbReference type="EMBL" id="JAOYFB010000004">
    <property type="protein sequence ID" value="KAK4013991.1"/>
    <property type="molecule type" value="Genomic_DNA"/>
</dbReference>
<accession>A0ABQ9ZMU4</accession>
<name>A0ABQ9ZMU4_9CRUS</name>
<proteinExistence type="predicted"/>
<evidence type="ECO:0000313" key="1">
    <source>
        <dbReference type="EMBL" id="KAK4013991.1"/>
    </source>
</evidence>